<evidence type="ECO:0000313" key="6">
    <source>
        <dbReference type="Proteomes" id="UP000199541"/>
    </source>
</evidence>
<protein>
    <submittedName>
        <fullName evidence="4">Flagellar biosynthesis protein FlhB</fullName>
    </submittedName>
    <submittedName>
        <fullName evidence="5">Flagellar biosynthetic protein FlhB</fullName>
    </submittedName>
</protein>
<name>A0AAN4UP41_9RHOB</name>
<evidence type="ECO:0000313" key="4">
    <source>
        <dbReference type="EMBL" id="GHD99286.1"/>
    </source>
</evidence>
<feature type="transmembrane region" description="Helical" evidence="3">
    <location>
        <begin position="144"/>
        <end position="171"/>
    </location>
</feature>
<dbReference type="PANTHER" id="PTHR30531:SF12">
    <property type="entry name" value="FLAGELLAR BIOSYNTHETIC PROTEIN FLHB"/>
    <property type="match status" value="1"/>
</dbReference>
<dbReference type="GO" id="GO:0009306">
    <property type="term" value="P:protein secretion"/>
    <property type="evidence" value="ECO:0007669"/>
    <property type="project" value="InterPro"/>
</dbReference>
<dbReference type="Proteomes" id="UP000199541">
    <property type="component" value="Unassembled WGS sequence"/>
</dbReference>
<accession>A0AAN4UP41</accession>
<feature type="region of interest" description="Disordered" evidence="2">
    <location>
        <begin position="1"/>
        <end position="31"/>
    </location>
</feature>
<feature type="transmembrane region" description="Helical" evidence="3">
    <location>
        <begin position="36"/>
        <end position="56"/>
    </location>
</feature>
<dbReference type="GO" id="GO:0005886">
    <property type="term" value="C:plasma membrane"/>
    <property type="evidence" value="ECO:0007669"/>
    <property type="project" value="TreeGrafter"/>
</dbReference>
<reference evidence="4" key="1">
    <citation type="journal article" date="2014" name="Int. J. Syst. Evol. Microbiol.">
        <title>Complete genome sequence of Corynebacterium casei LMG S-19264T (=DSM 44701T), isolated from a smear-ripened cheese.</title>
        <authorList>
            <consortium name="US DOE Joint Genome Institute (JGI-PGF)"/>
            <person name="Walter F."/>
            <person name="Albersmeier A."/>
            <person name="Kalinowski J."/>
            <person name="Ruckert C."/>
        </authorList>
    </citation>
    <scope>NUCLEOTIDE SEQUENCE</scope>
    <source>
        <strain evidence="4">CGMCC 1.10859</strain>
    </source>
</reference>
<feature type="transmembrane region" description="Helical" evidence="3">
    <location>
        <begin position="191"/>
        <end position="218"/>
    </location>
</feature>
<keyword evidence="3" id="KW-0472">Membrane</keyword>
<keyword evidence="4" id="KW-0282">Flagellum</keyword>
<dbReference type="RefSeq" id="WP_035841705.1">
    <property type="nucleotide sequence ID" value="NZ_BNAB01000002.1"/>
</dbReference>
<evidence type="ECO:0000256" key="3">
    <source>
        <dbReference type="SAM" id="Phobius"/>
    </source>
</evidence>
<keyword evidence="3" id="KW-1133">Transmembrane helix</keyword>
<keyword evidence="6" id="KW-1185">Reference proteome</keyword>
<reference evidence="5 6" key="2">
    <citation type="submission" date="2016-10" db="EMBL/GenBank/DDBJ databases">
        <authorList>
            <person name="Varghese N."/>
            <person name="Submissions S."/>
        </authorList>
    </citation>
    <scope>NUCLEOTIDE SEQUENCE [LARGE SCALE GENOMIC DNA]</scope>
    <source>
        <strain evidence="5 6">DSM 24802</strain>
    </source>
</reference>
<dbReference type="EMBL" id="BNAB01000002">
    <property type="protein sequence ID" value="GHD99286.1"/>
    <property type="molecule type" value="Genomic_DNA"/>
</dbReference>
<keyword evidence="4" id="KW-0969">Cilium</keyword>
<feature type="transmembrane region" description="Helical" evidence="3">
    <location>
        <begin position="100"/>
        <end position="123"/>
    </location>
</feature>
<feature type="compositionally biased region" description="Basic and acidic residues" evidence="2">
    <location>
        <begin position="7"/>
        <end position="27"/>
    </location>
</feature>
<dbReference type="InterPro" id="IPR029025">
    <property type="entry name" value="T3SS_substrate_exporter_C"/>
</dbReference>
<comment type="caution">
    <text evidence="4">The sequence shown here is derived from an EMBL/GenBank/DDBJ whole genome shotgun (WGS) entry which is preliminary data.</text>
</comment>
<dbReference type="Pfam" id="PF01312">
    <property type="entry name" value="Bac_export_2"/>
    <property type="match status" value="1"/>
</dbReference>
<dbReference type="SUPFAM" id="SSF160544">
    <property type="entry name" value="EscU C-terminal domain-like"/>
    <property type="match status" value="1"/>
</dbReference>
<proteinExistence type="inferred from homology"/>
<evidence type="ECO:0000256" key="1">
    <source>
        <dbReference type="ARBA" id="ARBA00010690"/>
    </source>
</evidence>
<organism evidence="4 7">
    <name type="scientific">Allgaiera indica</name>
    <dbReference type="NCBI Taxonomy" id="765699"/>
    <lineage>
        <taxon>Bacteria</taxon>
        <taxon>Pseudomonadati</taxon>
        <taxon>Pseudomonadota</taxon>
        <taxon>Alphaproteobacteria</taxon>
        <taxon>Rhodobacterales</taxon>
        <taxon>Paracoccaceae</taxon>
        <taxon>Allgaiera</taxon>
    </lineage>
</organism>
<dbReference type="Gene3D" id="3.40.1690.10">
    <property type="entry name" value="secretion proteins EscU"/>
    <property type="match status" value="1"/>
</dbReference>
<dbReference type="PRINTS" id="PR00950">
    <property type="entry name" value="TYPE3IMSPROT"/>
</dbReference>
<dbReference type="Gene3D" id="6.10.250.2080">
    <property type="match status" value="1"/>
</dbReference>
<evidence type="ECO:0000313" key="5">
    <source>
        <dbReference type="EMBL" id="SDW29699.1"/>
    </source>
</evidence>
<keyword evidence="4" id="KW-0966">Cell projection</keyword>
<dbReference type="Proteomes" id="UP000634647">
    <property type="component" value="Unassembled WGS sequence"/>
</dbReference>
<evidence type="ECO:0000256" key="2">
    <source>
        <dbReference type="SAM" id="MobiDB-lite"/>
    </source>
</evidence>
<dbReference type="PANTHER" id="PTHR30531">
    <property type="entry name" value="FLAGELLAR BIOSYNTHETIC PROTEIN FLHB"/>
    <property type="match status" value="1"/>
</dbReference>
<sequence>MADENDDKSSKTEQPTEKKLRDARKQGDVPSSREPGALMAFFALLLIVVLALPQIAGPLAGALSGAFAAAGQVQVGTGQAGLSDVGHILHDLALSLARPVLPILGGIALAALFGVLIQGETVVAVDRIQPKPDKISPLAGFKRLFAPTAFVEFLKSVAKVLVIGMLAIWFTRDAVTDIWQGPGLQPEALPAYIGHFAALLLAAACAFLLPVALADIIWKRLSWLKKQRMTLKELRDEHKEQEGDPLLKGKRQQIQRKRARQRAAQAVPTASVILTNPTHFAVALRYEMGRDTAPVCVAKGTDLMARHIRELARAHDVPVIENKPLARLLHAKVEIDEAVPVEHWQAVAEIIGYVLDLRRNIRRKPPEGSELRLPE</sequence>
<dbReference type="AlphaFoldDB" id="A0AAN4UP41"/>
<keyword evidence="3" id="KW-0812">Transmembrane</keyword>
<reference evidence="4" key="3">
    <citation type="submission" date="2023-06" db="EMBL/GenBank/DDBJ databases">
        <authorList>
            <person name="Sun Q."/>
            <person name="Zhou Y."/>
        </authorList>
    </citation>
    <scope>NUCLEOTIDE SEQUENCE</scope>
    <source>
        <strain evidence="4">CGMCC 1.10859</strain>
    </source>
</reference>
<dbReference type="InterPro" id="IPR006135">
    <property type="entry name" value="T3SS_substrate_exporter"/>
</dbReference>
<dbReference type="EMBL" id="FNOB01000002">
    <property type="protein sequence ID" value="SDW29699.1"/>
    <property type="molecule type" value="Genomic_DNA"/>
</dbReference>
<gene>
    <name evidence="4" type="primary">flhB</name>
    <name evidence="4" type="ORF">GCM10008024_06060</name>
    <name evidence="5" type="ORF">SAMN05444006_102269</name>
</gene>
<evidence type="ECO:0000313" key="7">
    <source>
        <dbReference type="Proteomes" id="UP000634647"/>
    </source>
</evidence>
<comment type="similarity">
    <text evidence="1">Belongs to the type III secretion exporter family.</text>
</comment>